<evidence type="ECO:0000313" key="4">
    <source>
        <dbReference type="EMBL" id="ABV85086.1"/>
    </source>
</evidence>
<dbReference type="GO" id="GO:0006396">
    <property type="term" value="P:RNA processing"/>
    <property type="evidence" value="ECO:0007669"/>
    <property type="project" value="InterPro"/>
</dbReference>
<dbReference type="InterPro" id="IPR013123">
    <property type="entry name" value="SpoU_subst-bd"/>
</dbReference>
<protein>
    <submittedName>
        <fullName evidence="4">tRNA/rRNA methyltransferase</fullName>
    </submittedName>
</protein>
<organism evidence="4 5">
    <name type="scientific">Rickettsia massiliae (strain Mtu5)</name>
    <dbReference type="NCBI Taxonomy" id="416276"/>
    <lineage>
        <taxon>Bacteria</taxon>
        <taxon>Pseudomonadati</taxon>
        <taxon>Pseudomonadota</taxon>
        <taxon>Alphaproteobacteria</taxon>
        <taxon>Rickettsiales</taxon>
        <taxon>Rickettsiaceae</taxon>
        <taxon>Rickettsieae</taxon>
        <taxon>Rickettsia</taxon>
        <taxon>spotted fever group</taxon>
    </lineage>
</organism>
<dbReference type="CDD" id="cd18103">
    <property type="entry name" value="SpoU-like_RlmB"/>
    <property type="match status" value="1"/>
</dbReference>
<dbReference type="PANTHER" id="PTHR46429">
    <property type="entry name" value="23S RRNA (GUANOSINE-2'-O-)-METHYLTRANSFERASE RLMB"/>
    <property type="match status" value="1"/>
</dbReference>
<dbReference type="InterPro" id="IPR029028">
    <property type="entry name" value="Alpha/beta_knot_MTases"/>
</dbReference>
<gene>
    <name evidence="4" type="ordered locus">RMA_1043</name>
</gene>
<dbReference type="EMBL" id="CP000683">
    <property type="protein sequence ID" value="ABV85086.1"/>
    <property type="molecule type" value="Genomic_DNA"/>
</dbReference>
<dbReference type="HOGENOM" id="CLU_021322_0_2_5"/>
<evidence type="ECO:0000259" key="3">
    <source>
        <dbReference type="SMART" id="SM00967"/>
    </source>
</evidence>
<keyword evidence="2" id="KW-0808">Transferase</keyword>
<accession>A8F2F0</accession>
<dbReference type="SMART" id="SM00967">
    <property type="entry name" value="SpoU_sub_bind"/>
    <property type="match status" value="1"/>
</dbReference>
<feature type="domain" description="RNA 2-O ribose methyltransferase substrate binding" evidence="3">
    <location>
        <begin position="28"/>
        <end position="98"/>
    </location>
</feature>
<dbReference type="AlphaFoldDB" id="A8F2F0"/>
<dbReference type="Gene3D" id="3.30.1330.30">
    <property type="match status" value="1"/>
</dbReference>
<sequence>MVVSVKHKLLTVFNKMQNKKLDSKHCYYMYGKHPVFSALNNPKRQIDNILCTREIFDTNKKLIGTRSYEIVNNDILSKLLENHTHQGIAAKIRPIFSYNLEDIDITNPKCKIAILDQITDTQNIGAIIRSAAAFDINAIILPQDNSPNESGGIAKAACGTLELIPIIKVTNLRSCMNYLKKHGFWIIGLTGSANDYFTDKLISDKIVLVFGSEDKGIRRLVAETCDYLAKIPISQRVESLNVSNAASIIFHSLHNF</sequence>
<dbReference type="GO" id="GO:0032259">
    <property type="term" value="P:methylation"/>
    <property type="evidence" value="ECO:0007669"/>
    <property type="project" value="UniProtKB-KW"/>
</dbReference>
<dbReference type="InterPro" id="IPR001537">
    <property type="entry name" value="SpoU_MeTrfase"/>
</dbReference>
<evidence type="ECO:0000256" key="1">
    <source>
        <dbReference type="ARBA" id="ARBA00022603"/>
    </source>
</evidence>
<dbReference type="InterPro" id="IPR004441">
    <property type="entry name" value="rRNA_MeTrfase_TrmH"/>
</dbReference>
<dbReference type="GO" id="GO:0005829">
    <property type="term" value="C:cytosol"/>
    <property type="evidence" value="ECO:0007669"/>
    <property type="project" value="TreeGrafter"/>
</dbReference>
<dbReference type="GO" id="GO:0003723">
    <property type="term" value="F:RNA binding"/>
    <property type="evidence" value="ECO:0007669"/>
    <property type="project" value="InterPro"/>
</dbReference>
<dbReference type="Proteomes" id="UP000001311">
    <property type="component" value="Chromosome"/>
</dbReference>
<dbReference type="PANTHER" id="PTHR46429:SF1">
    <property type="entry name" value="23S RRNA (GUANOSINE-2'-O-)-METHYLTRANSFERASE RLMB"/>
    <property type="match status" value="1"/>
</dbReference>
<dbReference type="SUPFAM" id="SSF55315">
    <property type="entry name" value="L30e-like"/>
    <property type="match status" value="1"/>
</dbReference>
<dbReference type="NCBIfam" id="TIGR00186">
    <property type="entry name" value="rRNA_methyl_3"/>
    <property type="match status" value="1"/>
</dbReference>
<evidence type="ECO:0000256" key="2">
    <source>
        <dbReference type="ARBA" id="ARBA00022679"/>
    </source>
</evidence>
<dbReference type="InterPro" id="IPR029064">
    <property type="entry name" value="Ribosomal_eL30-like_sf"/>
</dbReference>
<proteinExistence type="predicted"/>
<name>A8F2F0_RICM5</name>
<dbReference type="Gene3D" id="3.40.1280.10">
    <property type="match status" value="1"/>
</dbReference>
<evidence type="ECO:0000313" key="5">
    <source>
        <dbReference type="Proteomes" id="UP000001311"/>
    </source>
</evidence>
<dbReference type="KEGG" id="rms:RMA_1043"/>
<dbReference type="GO" id="GO:0008173">
    <property type="term" value="F:RNA methyltransferase activity"/>
    <property type="evidence" value="ECO:0007669"/>
    <property type="project" value="InterPro"/>
</dbReference>
<keyword evidence="5" id="KW-1185">Reference proteome</keyword>
<dbReference type="SUPFAM" id="SSF75217">
    <property type="entry name" value="alpha/beta knot"/>
    <property type="match status" value="1"/>
</dbReference>
<dbReference type="Pfam" id="PF00588">
    <property type="entry name" value="SpoU_methylase"/>
    <property type="match status" value="1"/>
</dbReference>
<keyword evidence="1 4" id="KW-0489">Methyltransferase</keyword>
<dbReference type="Pfam" id="PF08032">
    <property type="entry name" value="SpoU_sub_bind"/>
    <property type="match status" value="1"/>
</dbReference>
<reference evidence="4 5" key="1">
    <citation type="journal article" date="2007" name="Genome Res.">
        <title>Lateral gene transfer between obligate intracellular bacteria: evidence from the Rickettsia massiliae genome.</title>
        <authorList>
            <person name="Blanc G."/>
            <person name="Ogata H."/>
            <person name="Robert C."/>
            <person name="Audic S."/>
            <person name="Claverie J.-M."/>
            <person name="Raoult D."/>
        </authorList>
    </citation>
    <scope>NUCLEOTIDE SEQUENCE [LARGE SCALE GENOMIC DNA]</scope>
    <source>
        <strain evidence="5">Mtu5</strain>
    </source>
</reference>
<dbReference type="InterPro" id="IPR029026">
    <property type="entry name" value="tRNA_m1G_MTases_N"/>
</dbReference>